<dbReference type="InterPro" id="IPR039697">
    <property type="entry name" value="Alcohol_dehydrogenase_Fe"/>
</dbReference>
<feature type="non-terminal residue" evidence="3">
    <location>
        <position position="114"/>
    </location>
</feature>
<dbReference type="GO" id="GO:0046872">
    <property type="term" value="F:metal ion binding"/>
    <property type="evidence" value="ECO:0007669"/>
    <property type="project" value="InterPro"/>
</dbReference>
<feature type="domain" description="Alcohol dehydrogenase iron-type/glycerol dehydrogenase GldA" evidence="2">
    <location>
        <begin position="2"/>
        <end position="98"/>
    </location>
</feature>
<evidence type="ECO:0000313" key="3">
    <source>
        <dbReference type="EMBL" id="EQD48963.1"/>
    </source>
</evidence>
<reference evidence="3" key="1">
    <citation type="submission" date="2013-08" db="EMBL/GenBank/DDBJ databases">
        <authorList>
            <person name="Mendez C."/>
            <person name="Richter M."/>
            <person name="Ferrer M."/>
            <person name="Sanchez J."/>
        </authorList>
    </citation>
    <scope>NUCLEOTIDE SEQUENCE</scope>
</reference>
<evidence type="ECO:0000259" key="2">
    <source>
        <dbReference type="Pfam" id="PF00465"/>
    </source>
</evidence>
<dbReference type="GO" id="GO:0004022">
    <property type="term" value="F:alcohol dehydrogenase (NAD+) activity"/>
    <property type="evidence" value="ECO:0007669"/>
    <property type="project" value="TreeGrafter"/>
</dbReference>
<dbReference type="PANTHER" id="PTHR11496:SF83">
    <property type="entry name" value="HYDROXYACID-OXOACID TRANSHYDROGENASE, MITOCHONDRIAL"/>
    <property type="match status" value="1"/>
</dbReference>
<feature type="non-terminal residue" evidence="3">
    <location>
        <position position="1"/>
    </location>
</feature>
<protein>
    <submittedName>
        <fullName evidence="3">Alcohol dehydrogenase, iron-containing</fullName>
    </submittedName>
</protein>
<dbReference type="InterPro" id="IPR001670">
    <property type="entry name" value="ADH_Fe/GldA"/>
</dbReference>
<dbReference type="PANTHER" id="PTHR11496">
    <property type="entry name" value="ALCOHOL DEHYDROGENASE"/>
    <property type="match status" value="1"/>
</dbReference>
<dbReference type="AlphaFoldDB" id="T0ZWM9"/>
<accession>T0ZWM9</accession>
<proteinExistence type="predicted"/>
<organism evidence="3">
    <name type="scientific">mine drainage metagenome</name>
    <dbReference type="NCBI Taxonomy" id="410659"/>
    <lineage>
        <taxon>unclassified sequences</taxon>
        <taxon>metagenomes</taxon>
        <taxon>ecological metagenomes</taxon>
    </lineage>
</organism>
<dbReference type="Pfam" id="PF00465">
    <property type="entry name" value="Fe-ADH"/>
    <property type="match status" value="1"/>
</dbReference>
<evidence type="ECO:0000256" key="1">
    <source>
        <dbReference type="ARBA" id="ARBA00023002"/>
    </source>
</evidence>
<reference evidence="3" key="2">
    <citation type="journal article" date="2014" name="ISME J.">
        <title>Microbial stratification in low pH oxic and suboxic macroscopic growths along an acid mine drainage.</title>
        <authorList>
            <person name="Mendez-Garcia C."/>
            <person name="Mesa V."/>
            <person name="Sprenger R.R."/>
            <person name="Richter M."/>
            <person name="Diez M.S."/>
            <person name="Solano J."/>
            <person name="Bargiela R."/>
            <person name="Golyshina O.V."/>
            <person name="Manteca A."/>
            <person name="Ramos J.L."/>
            <person name="Gallego J.R."/>
            <person name="Llorente I."/>
            <person name="Martins Dos Santos V.A."/>
            <person name="Jensen O.N."/>
            <person name="Pelaez A.I."/>
            <person name="Sanchez J."/>
            <person name="Ferrer M."/>
        </authorList>
    </citation>
    <scope>NUCLEOTIDE SEQUENCE</scope>
</reference>
<dbReference type="SUPFAM" id="SSF56796">
    <property type="entry name" value="Dehydroquinate synthase-like"/>
    <property type="match status" value="1"/>
</dbReference>
<keyword evidence="1" id="KW-0560">Oxidoreductase</keyword>
<dbReference type="Gene3D" id="3.40.50.1970">
    <property type="match status" value="1"/>
</dbReference>
<name>T0ZWM9_9ZZZZ</name>
<gene>
    <name evidence="3" type="ORF">B1B_11845</name>
</gene>
<sequence>VDRVRSAGPDWICAVGSGELIDAAKAMRLRYELPTVALEEVTPLTEFPATPRSRLVAIPATSGRGREVSGAVALERADGSPLELFLRELAPDWAMIDPRLARWVPTGRGIDLGL</sequence>
<comment type="caution">
    <text evidence="3">The sequence shown here is derived from an EMBL/GenBank/DDBJ whole genome shotgun (WGS) entry which is preliminary data.</text>
</comment>
<dbReference type="EMBL" id="AUZY01007730">
    <property type="protein sequence ID" value="EQD48963.1"/>
    <property type="molecule type" value="Genomic_DNA"/>
</dbReference>